<sequence>MKKPLAFLLIFSLCLSGTLQTTDKNKEKHQNKKLKDAFPIPRIFPGDLITQKDPSQNGTLAPNSSDFFPELHLQDNTSAQYIQGPLSTRVIPVIYILVLTVGIPANIVILGTLATKIRKVSSAILYCSLAVSDLFLLFSLFFKAHYHLHGNHWLFGEPACRLVTACFYGNLYCSAQTLACISIKRYLAVAHPFMYKSLPKRMYTSWVCVVVWGVFGAAVIPELLIQQTYWIPQLHILTCHDVLPVRYDSHSFLLYYNLFLTIFGLLLPLVVTIMCYVRIMHELNQAHSDWALYMKASSLVFVIFVVCFAPAGVLHFLHYVNLSVNGTGILYVYFNVAVCLCCLHSCLDPFLFLLMSKSTGSSRYLKGFKGQTLSISV</sequence>
<keyword evidence="10" id="KW-0807">Transducer</keyword>
<dbReference type="RefSeq" id="XP_030006483.1">
    <property type="nucleotide sequence ID" value="XM_030150623.1"/>
</dbReference>
<evidence type="ECO:0000256" key="1">
    <source>
        <dbReference type="ARBA" id="ARBA00004651"/>
    </source>
</evidence>
<dbReference type="InterPro" id="IPR017452">
    <property type="entry name" value="GPCR_Rhodpsn_7TM"/>
</dbReference>
<keyword evidence="4 12" id="KW-1133">Transmembrane helix</keyword>
<dbReference type="GO" id="GO:0035025">
    <property type="term" value="P:positive regulation of Rho protein signal transduction"/>
    <property type="evidence" value="ECO:0007669"/>
    <property type="project" value="TreeGrafter"/>
</dbReference>
<dbReference type="InterPro" id="IPR003943">
    <property type="entry name" value="Prot_act_rcpt_3"/>
</dbReference>
<keyword evidence="3 12" id="KW-0812">Transmembrane</keyword>
<feature type="transmembrane region" description="Helical" evidence="12">
    <location>
        <begin position="203"/>
        <end position="225"/>
    </location>
</feature>
<feature type="transmembrane region" description="Helical" evidence="12">
    <location>
        <begin position="90"/>
        <end position="111"/>
    </location>
</feature>
<keyword evidence="13" id="KW-0732">Signal</keyword>
<dbReference type="InParanoid" id="A0A673BL17"/>
<keyword evidence="6 12" id="KW-0472">Membrane</keyword>
<gene>
    <name evidence="15" type="primary">LOC115430549</name>
</gene>
<dbReference type="InterPro" id="IPR000276">
    <property type="entry name" value="GPCR_Rhodpsn"/>
</dbReference>
<keyword evidence="2" id="KW-1003">Cell membrane</keyword>
<comment type="subcellular location">
    <subcellularLocation>
        <location evidence="1">Cell membrane</location>
        <topology evidence="1">Multi-pass membrane protein</topology>
    </subcellularLocation>
</comment>
<evidence type="ECO:0000256" key="11">
    <source>
        <dbReference type="PIRSR" id="PIRSR603912-52"/>
    </source>
</evidence>
<dbReference type="PROSITE" id="PS50262">
    <property type="entry name" value="G_PROTEIN_RECEP_F1_2"/>
    <property type="match status" value="1"/>
</dbReference>
<dbReference type="Pfam" id="PF00001">
    <property type="entry name" value="7tm_1"/>
    <property type="match status" value="1"/>
</dbReference>
<reference evidence="15" key="1">
    <citation type="submission" date="2019-06" db="EMBL/GenBank/DDBJ databases">
        <authorList>
            <consortium name="Wellcome Sanger Institute Data Sharing"/>
        </authorList>
    </citation>
    <scope>NUCLEOTIDE SEQUENCE [LARGE SCALE GENOMIC DNA]</scope>
</reference>
<reference evidence="15" key="2">
    <citation type="submission" date="2025-08" db="UniProtKB">
        <authorList>
            <consortium name="Ensembl"/>
        </authorList>
    </citation>
    <scope>IDENTIFICATION</scope>
</reference>
<feature type="transmembrane region" description="Helical" evidence="12">
    <location>
        <begin position="162"/>
        <end position="183"/>
    </location>
</feature>
<protein>
    <submittedName>
        <fullName evidence="15">Proteinase-activated receptor 3-like</fullName>
    </submittedName>
</protein>
<reference evidence="15" key="3">
    <citation type="submission" date="2025-09" db="UniProtKB">
        <authorList>
            <consortium name="Ensembl"/>
        </authorList>
    </citation>
    <scope>IDENTIFICATION</scope>
</reference>
<dbReference type="SUPFAM" id="SSF81321">
    <property type="entry name" value="Family A G protein-coupled receptor-like"/>
    <property type="match status" value="1"/>
</dbReference>
<name>A0A673BL17_9TELE</name>
<keyword evidence="8" id="KW-0675">Receptor</keyword>
<dbReference type="AlphaFoldDB" id="A0A673BL17"/>
<evidence type="ECO:0000256" key="8">
    <source>
        <dbReference type="ARBA" id="ARBA00023170"/>
    </source>
</evidence>
<evidence type="ECO:0000313" key="16">
    <source>
        <dbReference type="Proteomes" id="UP000472271"/>
    </source>
</evidence>
<feature type="transmembrane region" description="Helical" evidence="12">
    <location>
        <begin position="330"/>
        <end position="354"/>
    </location>
</feature>
<feature type="transmembrane region" description="Helical" evidence="12">
    <location>
        <begin position="298"/>
        <end position="318"/>
    </location>
</feature>
<dbReference type="PANTHER" id="PTHR24232:SF0">
    <property type="entry name" value="PROTEINASE-ACTIVATED RECEPTOR 3"/>
    <property type="match status" value="1"/>
</dbReference>
<feature type="chain" id="PRO_5025552039" evidence="13">
    <location>
        <begin position="21"/>
        <end position="377"/>
    </location>
</feature>
<evidence type="ECO:0000256" key="10">
    <source>
        <dbReference type="ARBA" id="ARBA00023224"/>
    </source>
</evidence>
<evidence type="ECO:0000256" key="12">
    <source>
        <dbReference type="SAM" id="Phobius"/>
    </source>
</evidence>
<dbReference type="Ensembl" id="ENSSORT00005043543.1">
    <property type="protein sequence ID" value="ENSSORP00005042465.1"/>
    <property type="gene ID" value="ENSSORG00005019681.1"/>
</dbReference>
<feature type="disulfide bond" evidence="11">
    <location>
        <begin position="160"/>
        <end position="239"/>
    </location>
</feature>
<evidence type="ECO:0000256" key="9">
    <source>
        <dbReference type="ARBA" id="ARBA00023180"/>
    </source>
</evidence>
<evidence type="ECO:0000256" key="4">
    <source>
        <dbReference type="ARBA" id="ARBA00022989"/>
    </source>
</evidence>
<accession>A0A673BL17</accession>
<dbReference type="PANTHER" id="PTHR24232">
    <property type="entry name" value="G-PROTEIN COUPLED RECEPTOR"/>
    <property type="match status" value="1"/>
</dbReference>
<keyword evidence="7 11" id="KW-1015">Disulfide bond</keyword>
<dbReference type="FunFam" id="1.20.1070.10:FF:000040">
    <property type="entry name" value="Coagulation factor 2 (thrombin) receptor"/>
    <property type="match status" value="1"/>
</dbReference>
<dbReference type="GeneID" id="115430549"/>
<dbReference type="OrthoDB" id="8859266at2759"/>
<feature type="transmembrane region" description="Helical" evidence="12">
    <location>
        <begin position="123"/>
        <end position="142"/>
    </location>
</feature>
<feature type="domain" description="G-protein coupled receptors family 1 profile" evidence="14">
    <location>
        <begin position="105"/>
        <end position="352"/>
    </location>
</feature>
<dbReference type="Gene3D" id="1.20.1070.10">
    <property type="entry name" value="Rhodopsin 7-helix transmembrane proteins"/>
    <property type="match status" value="1"/>
</dbReference>
<dbReference type="FunCoup" id="A0A673BL17">
    <property type="interactions" value="717"/>
</dbReference>
<dbReference type="GO" id="GO:0005886">
    <property type="term" value="C:plasma membrane"/>
    <property type="evidence" value="ECO:0007669"/>
    <property type="project" value="UniProtKB-SubCell"/>
</dbReference>
<evidence type="ECO:0000256" key="6">
    <source>
        <dbReference type="ARBA" id="ARBA00023136"/>
    </source>
</evidence>
<dbReference type="GO" id="GO:0007596">
    <property type="term" value="P:blood coagulation"/>
    <property type="evidence" value="ECO:0007669"/>
    <property type="project" value="InterPro"/>
</dbReference>
<organism evidence="15 16">
    <name type="scientific">Sphaeramia orbicularis</name>
    <name type="common">orbiculate cardinalfish</name>
    <dbReference type="NCBI Taxonomy" id="375764"/>
    <lineage>
        <taxon>Eukaryota</taxon>
        <taxon>Metazoa</taxon>
        <taxon>Chordata</taxon>
        <taxon>Craniata</taxon>
        <taxon>Vertebrata</taxon>
        <taxon>Euteleostomi</taxon>
        <taxon>Actinopterygii</taxon>
        <taxon>Neopterygii</taxon>
        <taxon>Teleostei</taxon>
        <taxon>Neoteleostei</taxon>
        <taxon>Acanthomorphata</taxon>
        <taxon>Gobiaria</taxon>
        <taxon>Kurtiformes</taxon>
        <taxon>Apogonoidei</taxon>
        <taxon>Apogonidae</taxon>
        <taxon>Apogoninae</taxon>
        <taxon>Sphaeramia</taxon>
    </lineage>
</organism>
<dbReference type="InterPro" id="IPR003912">
    <property type="entry name" value="Protea_act_rcpt"/>
</dbReference>
<dbReference type="PRINTS" id="PR01429">
    <property type="entry name" value="PROTEASEAR3"/>
</dbReference>
<dbReference type="Proteomes" id="UP000472271">
    <property type="component" value="Chromosome 12"/>
</dbReference>
<dbReference type="GO" id="GO:0015057">
    <property type="term" value="F:thrombin-activated receptor activity"/>
    <property type="evidence" value="ECO:0007669"/>
    <property type="project" value="InterPro"/>
</dbReference>
<evidence type="ECO:0000313" key="15">
    <source>
        <dbReference type="Ensembl" id="ENSSORP00005042465.1"/>
    </source>
</evidence>
<evidence type="ECO:0000256" key="7">
    <source>
        <dbReference type="ARBA" id="ARBA00023157"/>
    </source>
</evidence>
<keyword evidence="5" id="KW-0297">G-protein coupled receptor</keyword>
<evidence type="ECO:0000256" key="5">
    <source>
        <dbReference type="ARBA" id="ARBA00023040"/>
    </source>
</evidence>
<keyword evidence="16" id="KW-1185">Reference proteome</keyword>
<dbReference type="PRINTS" id="PR01428">
    <property type="entry name" value="PROTEASEAR"/>
</dbReference>
<evidence type="ECO:0000256" key="13">
    <source>
        <dbReference type="SAM" id="SignalP"/>
    </source>
</evidence>
<evidence type="ECO:0000256" key="3">
    <source>
        <dbReference type="ARBA" id="ARBA00022692"/>
    </source>
</evidence>
<evidence type="ECO:0000256" key="2">
    <source>
        <dbReference type="ARBA" id="ARBA00022475"/>
    </source>
</evidence>
<keyword evidence="9" id="KW-0325">Glycoprotein</keyword>
<dbReference type="GO" id="GO:0007200">
    <property type="term" value="P:phospholipase C-activating G protein-coupled receptor signaling pathway"/>
    <property type="evidence" value="ECO:0007669"/>
    <property type="project" value="TreeGrafter"/>
</dbReference>
<feature type="transmembrane region" description="Helical" evidence="12">
    <location>
        <begin position="253"/>
        <end position="277"/>
    </location>
</feature>
<evidence type="ECO:0000259" key="14">
    <source>
        <dbReference type="PROSITE" id="PS50262"/>
    </source>
</evidence>
<feature type="signal peptide" evidence="13">
    <location>
        <begin position="1"/>
        <end position="20"/>
    </location>
</feature>
<dbReference type="PRINTS" id="PR00237">
    <property type="entry name" value="GPCRRHODOPSN"/>
</dbReference>
<proteinExistence type="predicted"/>